<sequence>MLPCLILAGGLGTRLRSVLGETQPKALASINGQPFLVWILRWLERQGVTEVVLSLGHGRGEIVEWLSQQSLGLSVTVIAEEEPLGTGGAIVHALKTCGAARMIVLNGDTITDLSLRGFIEFFDATGTDLAIAATSVPDASRYGTLNFDANSRRLIAFEEKRPEQQPGFINAGIYAIDATRLLGFDLPERFSFEADFLRPQVASLDIRVFPEIEEFIDIGIPSDYARAQHVVPLMLEQSANET</sequence>
<dbReference type="PANTHER" id="PTHR22572">
    <property type="entry name" value="SUGAR-1-PHOSPHATE GUANYL TRANSFERASE"/>
    <property type="match status" value="1"/>
</dbReference>
<organism evidence="2 3">
    <name type="scientific">Caballeronia sordidicola</name>
    <name type="common">Burkholderia sordidicola</name>
    <dbReference type="NCBI Taxonomy" id="196367"/>
    <lineage>
        <taxon>Bacteria</taxon>
        <taxon>Pseudomonadati</taxon>
        <taxon>Pseudomonadota</taxon>
        <taxon>Betaproteobacteria</taxon>
        <taxon>Burkholderiales</taxon>
        <taxon>Burkholderiaceae</taxon>
        <taxon>Caballeronia</taxon>
    </lineage>
</organism>
<dbReference type="Gene3D" id="3.90.550.10">
    <property type="entry name" value="Spore Coat Polysaccharide Biosynthesis Protein SpsA, Chain A"/>
    <property type="match status" value="1"/>
</dbReference>
<dbReference type="Proteomes" id="UP000214720">
    <property type="component" value="Unassembled WGS sequence"/>
</dbReference>
<dbReference type="Pfam" id="PF00483">
    <property type="entry name" value="NTP_transferase"/>
    <property type="match status" value="1"/>
</dbReference>
<dbReference type="InterPro" id="IPR050486">
    <property type="entry name" value="Mannose-1P_guanyltransferase"/>
</dbReference>
<dbReference type="CDD" id="cd06915">
    <property type="entry name" value="NTP_transferase_WcbM_like"/>
    <property type="match status" value="1"/>
</dbReference>
<evidence type="ECO:0000313" key="3">
    <source>
        <dbReference type="Proteomes" id="UP000214720"/>
    </source>
</evidence>
<dbReference type="GO" id="GO:0016740">
    <property type="term" value="F:transferase activity"/>
    <property type="evidence" value="ECO:0007669"/>
    <property type="project" value="UniProtKB-KW"/>
</dbReference>
<comment type="caution">
    <text evidence="2">The sequence shown here is derived from an EMBL/GenBank/DDBJ whole genome shotgun (WGS) entry which is preliminary data.</text>
</comment>
<protein>
    <submittedName>
        <fullName evidence="2">D-glycero-D-manno-heptose 1-phosphate guanosyltransferase</fullName>
    </submittedName>
</protein>
<evidence type="ECO:0000313" key="2">
    <source>
        <dbReference type="EMBL" id="OXC75998.1"/>
    </source>
</evidence>
<dbReference type="InterPro" id="IPR029044">
    <property type="entry name" value="Nucleotide-diphossugar_trans"/>
</dbReference>
<dbReference type="AlphaFoldDB" id="A0A226WZH2"/>
<dbReference type="InterPro" id="IPR005835">
    <property type="entry name" value="NTP_transferase_dom"/>
</dbReference>
<proteinExistence type="predicted"/>
<reference evidence="3" key="1">
    <citation type="submission" date="2017-01" db="EMBL/GenBank/DDBJ databases">
        <title>Genome Analysis of Deinococcus marmoris KOPRI26562.</title>
        <authorList>
            <person name="Kim J.H."/>
            <person name="Oh H.-M."/>
        </authorList>
    </citation>
    <scope>NUCLEOTIDE SEQUENCE [LARGE SCALE GENOMIC DNA]</scope>
    <source>
        <strain evidence="3">PAMC 26633</strain>
    </source>
</reference>
<feature type="domain" description="Nucleotidyl transferase" evidence="1">
    <location>
        <begin position="5"/>
        <end position="228"/>
    </location>
</feature>
<dbReference type="SUPFAM" id="SSF53448">
    <property type="entry name" value="Nucleotide-diphospho-sugar transferases"/>
    <property type="match status" value="1"/>
</dbReference>
<name>A0A226WZH2_CABSO</name>
<dbReference type="EMBL" id="MTHB01000158">
    <property type="protein sequence ID" value="OXC75998.1"/>
    <property type="molecule type" value="Genomic_DNA"/>
</dbReference>
<accession>A0A226WZH2</accession>
<gene>
    <name evidence="2" type="ORF">BSU04_24100</name>
</gene>
<keyword evidence="2" id="KW-0808">Transferase</keyword>
<evidence type="ECO:0000259" key="1">
    <source>
        <dbReference type="Pfam" id="PF00483"/>
    </source>
</evidence>